<protein>
    <recommendedName>
        <fullName evidence="1">Endonuclease/exonuclease/phosphatase domain-containing protein</fullName>
    </recommendedName>
</protein>
<dbReference type="InterPro" id="IPR036691">
    <property type="entry name" value="Endo/exonu/phosph_ase_sf"/>
</dbReference>
<dbReference type="AlphaFoldDB" id="A0A9N9VVK1"/>
<proteinExistence type="predicted"/>
<dbReference type="SUPFAM" id="SSF56219">
    <property type="entry name" value="DNase I-like"/>
    <property type="match status" value="1"/>
</dbReference>
<evidence type="ECO:0000313" key="2">
    <source>
        <dbReference type="EMBL" id="CAH0035112.1"/>
    </source>
</evidence>
<dbReference type="Pfam" id="PF14529">
    <property type="entry name" value="Exo_endo_phos_2"/>
    <property type="match status" value="1"/>
</dbReference>
<accession>A0A9N9VVK1</accession>
<sequence>MPPGTDANNTLRVAYVDHPEWFQPQHSPASSREELRIAQANLKNSLGRLISLADILQTEVWDVIAIQDPSLHLAYKRIPGYQVWFSTDRQLTEDDNPYFKTRGKSKASRAKAKKAKAKKAKIGLVAFYVGTHVLKRWRVTRHQGTNYDLVATLMLPTDAGIMQISNVYNQYGNLDLDLFSLQCMGQSLTVILGDFNIPHPDSPKATPVSRRLKQLAQGASLRCLTPAREITYSRSASLRYSSTIDLCFVSWDLAQRLPDTAAACQVLSLAGFRSDHRIVQTTLNVEPILSDEMHYIWRSVNQDRFREAMRIALQPLEDYPLDSKEQIDCHIAKLLEIMLSVVNDHVKRRGPQHWVRPKSVPDTLVQLLADESELYNKFCDTGEDGDEEAWEEAYAKAINYSQCLKKTKFRAAAAGKEGEKSVHGRVRRAKRMDMPHQVPCLSNVRVGDKYIMDPEEQARAFAEAIWPVVCPVTERDQAMPDSLAGS</sequence>
<name>A0A9N9VVK1_9HYPO</name>
<feature type="domain" description="Endonuclease/exonuclease/phosphatase" evidence="1">
    <location>
        <begin position="163"/>
        <end position="279"/>
    </location>
</feature>
<keyword evidence="3" id="KW-1185">Reference proteome</keyword>
<dbReference type="OrthoDB" id="5098351at2759"/>
<dbReference type="EMBL" id="CABFNQ020000752">
    <property type="protein sequence ID" value="CAH0035112.1"/>
    <property type="molecule type" value="Genomic_DNA"/>
</dbReference>
<dbReference type="Gene3D" id="3.60.10.10">
    <property type="entry name" value="Endonuclease/exonuclease/phosphatase"/>
    <property type="match status" value="1"/>
</dbReference>
<dbReference type="Proteomes" id="UP000696573">
    <property type="component" value="Unassembled WGS sequence"/>
</dbReference>
<dbReference type="GO" id="GO:0003824">
    <property type="term" value="F:catalytic activity"/>
    <property type="evidence" value="ECO:0007669"/>
    <property type="project" value="InterPro"/>
</dbReference>
<comment type="caution">
    <text evidence="2">The sequence shown here is derived from an EMBL/GenBank/DDBJ whole genome shotgun (WGS) entry which is preliminary data.</text>
</comment>
<reference evidence="2" key="1">
    <citation type="submission" date="2021-10" db="EMBL/GenBank/DDBJ databases">
        <authorList>
            <person name="Piombo E."/>
        </authorList>
    </citation>
    <scope>NUCLEOTIDE SEQUENCE</scope>
</reference>
<evidence type="ECO:0000259" key="1">
    <source>
        <dbReference type="Pfam" id="PF14529"/>
    </source>
</evidence>
<organism evidence="2 3">
    <name type="scientific">Clonostachys rhizophaga</name>
    <dbReference type="NCBI Taxonomy" id="160324"/>
    <lineage>
        <taxon>Eukaryota</taxon>
        <taxon>Fungi</taxon>
        <taxon>Dikarya</taxon>
        <taxon>Ascomycota</taxon>
        <taxon>Pezizomycotina</taxon>
        <taxon>Sordariomycetes</taxon>
        <taxon>Hypocreomycetidae</taxon>
        <taxon>Hypocreales</taxon>
        <taxon>Bionectriaceae</taxon>
        <taxon>Clonostachys</taxon>
    </lineage>
</organism>
<gene>
    <name evidence="2" type="ORF">CRHIZ90672A_00017329</name>
</gene>
<dbReference type="InterPro" id="IPR005135">
    <property type="entry name" value="Endo/exonuclease/phosphatase"/>
</dbReference>
<evidence type="ECO:0000313" key="3">
    <source>
        <dbReference type="Proteomes" id="UP000696573"/>
    </source>
</evidence>